<reference evidence="2 3" key="1">
    <citation type="journal article" date="2022" name="Allergy">
        <title>Genome assembly and annotation of Periplaneta americana reveal a comprehensive cockroach allergen profile.</title>
        <authorList>
            <person name="Wang L."/>
            <person name="Xiong Q."/>
            <person name="Saelim N."/>
            <person name="Wang L."/>
            <person name="Nong W."/>
            <person name="Wan A.T."/>
            <person name="Shi M."/>
            <person name="Liu X."/>
            <person name="Cao Q."/>
            <person name="Hui J.H.L."/>
            <person name="Sookrung N."/>
            <person name="Leung T.F."/>
            <person name="Tungtrongchitr A."/>
            <person name="Tsui S.K.W."/>
        </authorList>
    </citation>
    <scope>NUCLEOTIDE SEQUENCE [LARGE SCALE GENOMIC DNA]</scope>
    <source>
        <strain evidence="2">PWHHKU_190912</strain>
    </source>
</reference>
<evidence type="ECO:0000313" key="2">
    <source>
        <dbReference type="EMBL" id="KAJ4438579.1"/>
    </source>
</evidence>
<dbReference type="Proteomes" id="UP001148838">
    <property type="component" value="Unassembled WGS sequence"/>
</dbReference>
<sequence>MFSPTIRRMSDSYVSNRYEYTGSTVEKVIEQLKNSEMLMKLGLYRRAVESIFSRENGNMQYSKVNAHKDHLQNKTNYIFDRGSRITVKTYRRKIVTIGCNMVTCPDRDSNPGHLVSQPDALTVTPQVWSVKWCPLILHSESVPGLIDFFQGICWVVAVSMNGQHGVPTSLDVTSSSGVGQKKSLPHQTKNFGRTGGSHSPCTTTIPVEVSRGYTQEIGNTDRWKMSVHMWSLNFKLQIISTILHSTTELVSLQ</sequence>
<organism evidence="2 3">
    <name type="scientific">Periplaneta americana</name>
    <name type="common">American cockroach</name>
    <name type="synonym">Blatta americana</name>
    <dbReference type="NCBI Taxonomy" id="6978"/>
    <lineage>
        <taxon>Eukaryota</taxon>
        <taxon>Metazoa</taxon>
        <taxon>Ecdysozoa</taxon>
        <taxon>Arthropoda</taxon>
        <taxon>Hexapoda</taxon>
        <taxon>Insecta</taxon>
        <taxon>Pterygota</taxon>
        <taxon>Neoptera</taxon>
        <taxon>Polyneoptera</taxon>
        <taxon>Dictyoptera</taxon>
        <taxon>Blattodea</taxon>
        <taxon>Blattoidea</taxon>
        <taxon>Blattidae</taxon>
        <taxon>Blattinae</taxon>
        <taxon>Periplaneta</taxon>
    </lineage>
</organism>
<evidence type="ECO:0000313" key="3">
    <source>
        <dbReference type="Proteomes" id="UP001148838"/>
    </source>
</evidence>
<name>A0ABQ8SWK1_PERAM</name>
<comment type="caution">
    <text evidence="2">The sequence shown here is derived from an EMBL/GenBank/DDBJ whole genome shotgun (WGS) entry which is preliminary data.</text>
</comment>
<accession>A0ABQ8SWK1</accession>
<feature type="region of interest" description="Disordered" evidence="1">
    <location>
        <begin position="171"/>
        <end position="198"/>
    </location>
</feature>
<gene>
    <name evidence="2" type="ORF">ANN_14526</name>
</gene>
<feature type="compositionally biased region" description="Polar residues" evidence="1">
    <location>
        <begin position="185"/>
        <end position="198"/>
    </location>
</feature>
<dbReference type="EMBL" id="JAJSOF020000019">
    <property type="protein sequence ID" value="KAJ4438579.1"/>
    <property type="molecule type" value="Genomic_DNA"/>
</dbReference>
<evidence type="ECO:0000256" key="1">
    <source>
        <dbReference type="SAM" id="MobiDB-lite"/>
    </source>
</evidence>
<protein>
    <submittedName>
        <fullName evidence="2">Uncharacterized protein</fullName>
    </submittedName>
</protein>
<proteinExistence type="predicted"/>
<keyword evidence="3" id="KW-1185">Reference proteome</keyword>